<comment type="similarity">
    <text evidence="2 7 8">Belongs to the NAPRTase family.</text>
</comment>
<dbReference type="GO" id="GO:0005829">
    <property type="term" value="C:cytosol"/>
    <property type="evidence" value="ECO:0007669"/>
    <property type="project" value="TreeGrafter"/>
</dbReference>
<dbReference type="GO" id="GO:0004516">
    <property type="term" value="F:nicotinate phosphoribosyltransferase activity"/>
    <property type="evidence" value="ECO:0007669"/>
    <property type="project" value="UniProtKB-UniRule"/>
</dbReference>
<comment type="pathway">
    <text evidence="1 7 8">Cofactor biosynthesis; NAD(+) biosynthesis; nicotinate D-ribonucleotide from nicotinate: step 1/1.</text>
</comment>
<evidence type="ECO:0000259" key="9">
    <source>
        <dbReference type="Pfam" id="PF04095"/>
    </source>
</evidence>
<keyword evidence="4 7" id="KW-0597">Phosphoprotein</keyword>
<evidence type="ECO:0000256" key="3">
    <source>
        <dbReference type="ARBA" id="ARBA00013236"/>
    </source>
</evidence>
<dbReference type="Proteomes" id="UP000193900">
    <property type="component" value="Unassembled WGS sequence"/>
</dbReference>
<dbReference type="PANTHER" id="PTHR11098">
    <property type="entry name" value="NICOTINATE PHOSPHORIBOSYLTRANSFERASE"/>
    <property type="match status" value="1"/>
</dbReference>
<dbReference type="GO" id="GO:0034355">
    <property type="term" value="P:NAD+ biosynthetic process via the salvage pathway"/>
    <property type="evidence" value="ECO:0007669"/>
    <property type="project" value="TreeGrafter"/>
</dbReference>
<dbReference type="AlphaFoldDB" id="A0A1Y5TTG4"/>
<keyword evidence="6 7" id="KW-0662">Pyridine nucleotide biosynthesis</keyword>
<dbReference type="InterPro" id="IPR007229">
    <property type="entry name" value="Nic_PRibTrfase-Fam"/>
</dbReference>
<evidence type="ECO:0000256" key="5">
    <source>
        <dbReference type="ARBA" id="ARBA00022598"/>
    </source>
</evidence>
<dbReference type="GO" id="GO:0016757">
    <property type="term" value="F:glycosyltransferase activity"/>
    <property type="evidence" value="ECO:0007669"/>
    <property type="project" value="UniProtKB-KW"/>
</dbReference>
<dbReference type="UniPathway" id="UPA00253">
    <property type="reaction ID" value="UER00457"/>
</dbReference>
<evidence type="ECO:0000256" key="7">
    <source>
        <dbReference type="HAMAP-Rule" id="MF_00570"/>
    </source>
</evidence>
<dbReference type="EC" id="6.3.4.21" evidence="3 7"/>
<dbReference type="PIRSF" id="PIRSF000484">
    <property type="entry name" value="NAPRT"/>
    <property type="match status" value="1"/>
</dbReference>
<evidence type="ECO:0000256" key="2">
    <source>
        <dbReference type="ARBA" id="ARBA00010897"/>
    </source>
</evidence>
<dbReference type="HAMAP" id="MF_00570">
    <property type="entry name" value="NAPRTase"/>
    <property type="match status" value="1"/>
</dbReference>
<dbReference type="InterPro" id="IPR036068">
    <property type="entry name" value="Nicotinate_pribotase-like_C"/>
</dbReference>
<evidence type="ECO:0000256" key="1">
    <source>
        <dbReference type="ARBA" id="ARBA00004952"/>
    </source>
</evidence>
<evidence type="ECO:0000313" key="11">
    <source>
        <dbReference type="EMBL" id="SLN71159.1"/>
    </source>
</evidence>
<evidence type="ECO:0000256" key="6">
    <source>
        <dbReference type="ARBA" id="ARBA00022642"/>
    </source>
</evidence>
<feature type="domain" description="Nicotinate/nicotinamide phosphoribosyltransferase" evidence="9">
    <location>
        <begin position="188"/>
        <end position="421"/>
    </location>
</feature>
<dbReference type="InterPro" id="IPR006406">
    <property type="entry name" value="Nic_PRibTrfase"/>
</dbReference>
<gene>
    <name evidence="7 11" type="primary">pncB</name>
    <name evidence="11" type="ORF">ROA7023_03507</name>
</gene>
<evidence type="ECO:0000259" key="10">
    <source>
        <dbReference type="Pfam" id="PF17767"/>
    </source>
</evidence>
<dbReference type="EMBL" id="FWFZ01000023">
    <property type="protein sequence ID" value="SLN71159.1"/>
    <property type="molecule type" value="Genomic_DNA"/>
</dbReference>
<dbReference type="SUPFAM" id="SSF51690">
    <property type="entry name" value="Nicotinate/Quinolinate PRTase C-terminal domain-like"/>
    <property type="match status" value="1"/>
</dbReference>
<evidence type="ECO:0000256" key="8">
    <source>
        <dbReference type="RuleBase" id="RU003838"/>
    </source>
</evidence>
<evidence type="ECO:0000256" key="4">
    <source>
        <dbReference type="ARBA" id="ARBA00022553"/>
    </source>
</evidence>
<comment type="function">
    <text evidence="7 8">Catalyzes the synthesis of beta-nicotinate D-ribonucleotide from nicotinate and 5-phospho-D-ribose 1-phosphate at the expense of ATP.</text>
</comment>
<organism evidence="11 12">
    <name type="scientific">Roseisalinus antarcticus</name>
    <dbReference type="NCBI Taxonomy" id="254357"/>
    <lineage>
        <taxon>Bacteria</taxon>
        <taxon>Pseudomonadati</taxon>
        <taxon>Pseudomonadota</taxon>
        <taxon>Alphaproteobacteria</taxon>
        <taxon>Rhodobacterales</taxon>
        <taxon>Roseobacteraceae</taxon>
        <taxon>Roseisalinus</taxon>
    </lineage>
</organism>
<dbReference type="PANTHER" id="PTHR11098:SF1">
    <property type="entry name" value="NICOTINATE PHOSPHORIBOSYLTRANSFERASE"/>
    <property type="match status" value="1"/>
</dbReference>
<reference evidence="11 12" key="1">
    <citation type="submission" date="2017-03" db="EMBL/GenBank/DDBJ databases">
        <authorList>
            <person name="Afonso C.L."/>
            <person name="Miller P.J."/>
            <person name="Scott M.A."/>
            <person name="Spackman E."/>
            <person name="Goraichik I."/>
            <person name="Dimitrov K.M."/>
            <person name="Suarez D.L."/>
            <person name="Swayne D.E."/>
        </authorList>
    </citation>
    <scope>NUCLEOTIDE SEQUENCE [LARGE SCALE GENOMIC DNA]</scope>
    <source>
        <strain evidence="11 12">CECT 7023</strain>
    </source>
</reference>
<dbReference type="Gene3D" id="3.20.140.10">
    <property type="entry name" value="nicotinate phosphoribosyltransferase"/>
    <property type="match status" value="1"/>
</dbReference>
<dbReference type="Pfam" id="PF04095">
    <property type="entry name" value="NAPRTase"/>
    <property type="match status" value="1"/>
</dbReference>
<dbReference type="SUPFAM" id="SSF54675">
    <property type="entry name" value="Nicotinate/Quinolinate PRTase N-terminal domain-like"/>
    <property type="match status" value="1"/>
</dbReference>
<comment type="PTM">
    <text evidence="7 8">Transiently phosphorylated on a His residue during the reaction cycle. Phosphorylation strongly increases the affinity for substrates and increases the rate of nicotinate D-ribonucleotide production. Dephosphorylation regenerates the low-affinity form of the enzyme, leading to product release.</text>
</comment>
<comment type="catalytic activity">
    <reaction evidence="7 8">
        <text>5-phospho-alpha-D-ribose 1-diphosphate + nicotinate + ATP + H2O = nicotinate beta-D-ribonucleotide + ADP + phosphate + diphosphate</text>
        <dbReference type="Rhea" id="RHEA:36163"/>
        <dbReference type="ChEBI" id="CHEBI:15377"/>
        <dbReference type="ChEBI" id="CHEBI:30616"/>
        <dbReference type="ChEBI" id="CHEBI:32544"/>
        <dbReference type="ChEBI" id="CHEBI:33019"/>
        <dbReference type="ChEBI" id="CHEBI:43474"/>
        <dbReference type="ChEBI" id="CHEBI:57502"/>
        <dbReference type="ChEBI" id="CHEBI:58017"/>
        <dbReference type="ChEBI" id="CHEBI:456216"/>
        <dbReference type="EC" id="6.3.4.21"/>
    </reaction>
</comment>
<dbReference type="Pfam" id="PF17767">
    <property type="entry name" value="NAPRTase_N"/>
    <property type="match status" value="1"/>
</dbReference>
<keyword evidence="11" id="KW-0808">Transferase</keyword>
<name>A0A1Y5TTG4_9RHOB</name>
<dbReference type="RefSeq" id="WP_085880282.1">
    <property type="nucleotide sequence ID" value="NZ_FWFZ01000023.1"/>
</dbReference>
<keyword evidence="5 7" id="KW-0436">Ligase</keyword>
<protein>
    <recommendedName>
        <fullName evidence="3 7">Nicotinate phosphoribosyltransferase</fullName>
        <shortName evidence="7">NAPRTase</shortName>
        <ecNumber evidence="3 7">6.3.4.21</ecNumber>
    </recommendedName>
</protein>
<keyword evidence="11" id="KW-0328">Glycosyltransferase</keyword>
<keyword evidence="12" id="KW-1185">Reference proteome</keyword>
<dbReference type="OrthoDB" id="9771406at2"/>
<dbReference type="NCBIfam" id="TIGR01514">
    <property type="entry name" value="NAPRTase"/>
    <property type="match status" value="1"/>
</dbReference>
<evidence type="ECO:0000313" key="12">
    <source>
        <dbReference type="Proteomes" id="UP000193900"/>
    </source>
</evidence>
<accession>A0A1Y5TTG4</accession>
<feature type="modified residue" description="Phosphohistidine; by autocatalysis" evidence="7">
    <location>
        <position position="240"/>
    </location>
</feature>
<sequence length="430" mass="49278">MVDIATRVWNHKWKIDPIVRSLIDTDFYKLLMCQSVFRNHPTKQVTFSLINRTSAIRLAELVDEGELREQLDHIRSLSLTRGESTWLRGNTFYGKRQMFTPEFMDWFEGFRLPPYHLEKRDGQYDLTFEGNWPEVMLWEIPALAVLMELRGRAVLRDMGRFELQVLYARAMTKLWEKVQMLRPLDGLKVADFGTRRRHSFLWQDWAVQAMYEGLGSAFTGTSNCLIAKNRDLEAIGTNAHEMPMIYAALAEDDAALARAPYDVLSDWHEEHDGNLRIILPDTYGTEGFLRRAPDWLAGWTGIRIDSGDPAEGAEIAIRWWRSRGEDPRDKLVIFSDGLDAAKIVELHAQFLGRVKVSFGWGTMLTNDFRGLAPNEALAPFSLVCKAVSAEGHPTVKLSDNPRKAMGPESEIERYKRVFGVGEQVEREVVV</sequence>
<dbReference type="InterPro" id="IPR040727">
    <property type="entry name" value="NAPRTase_N"/>
</dbReference>
<proteinExistence type="inferred from homology"/>
<dbReference type="NCBIfam" id="NF003704">
    <property type="entry name" value="PRK05321.1"/>
    <property type="match status" value="1"/>
</dbReference>
<dbReference type="InterPro" id="IPR041525">
    <property type="entry name" value="N/Namide_PRibTrfase"/>
</dbReference>
<feature type="domain" description="Nicotinate phosphoribosyltransferase N-terminal" evidence="10">
    <location>
        <begin position="23"/>
        <end position="146"/>
    </location>
</feature>